<dbReference type="PROSITE" id="PS51352">
    <property type="entry name" value="THIOREDOXIN_2"/>
    <property type="match status" value="1"/>
</dbReference>
<protein>
    <submittedName>
        <fullName evidence="11">Thiol:disulfide interchange protein DsbD</fullName>
    </submittedName>
</protein>
<dbReference type="PROSITE" id="PS00194">
    <property type="entry name" value="THIOREDOXIN_1"/>
    <property type="match status" value="1"/>
</dbReference>
<dbReference type="GO" id="GO:0005886">
    <property type="term" value="C:plasma membrane"/>
    <property type="evidence" value="ECO:0007669"/>
    <property type="project" value="UniProtKB-SubCell"/>
</dbReference>
<dbReference type="SUPFAM" id="SSF74863">
    <property type="entry name" value="Thiol:disulfide interchange protein DsbD, N-terminal domain (DsbD-alpha)"/>
    <property type="match status" value="1"/>
</dbReference>
<dbReference type="InterPro" id="IPR028250">
    <property type="entry name" value="DsbDN"/>
</dbReference>
<dbReference type="InterPro" id="IPR017937">
    <property type="entry name" value="Thioredoxin_CS"/>
</dbReference>
<dbReference type="Gene3D" id="3.40.30.10">
    <property type="entry name" value="Glutaredoxin"/>
    <property type="match status" value="1"/>
</dbReference>
<dbReference type="EMBL" id="SLWL01000018">
    <property type="protein sequence ID" value="TCO09419.1"/>
    <property type="molecule type" value="Genomic_DNA"/>
</dbReference>
<keyword evidence="6 9" id="KW-1133">Transmembrane helix</keyword>
<keyword evidence="5" id="KW-0201">Cytochrome c-type biogenesis</keyword>
<dbReference type="PANTHER" id="PTHR32234:SF0">
    <property type="entry name" value="THIOL:DISULFIDE INTERCHANGE PROTEIN DSBD"/>
    <property type="match status" value="1"/>
</dbReference>
<evidence type="ECO:0000313" key="11">
    <source>
        <dbReference type="EMBL" id="TCO09419.1"/>
    </source>
</evidence>
<dbReference type="GO" id="GO:0045454">
    <property type="term" value="P:cell redox homeostasis"/>
    <property type="evidence" value="ECO:0007669"/>
    <property type="project" value="TreeGrafter"/>
</dbReference>
<feature type="transmembrane region" description="Helical" evidence="9">
    <location>
        <begin position="405"/>
        <end position="422"/>
    </location>
</feature>
<evidence type="ECO:0000256" key="2">
    <source>
        <dbReference type="ARBA" id="ARBA00004651"/>
    </source>
</evidence>
<evidence type="ECO:0000259" key="10">
    <source>
        <dbReference type="PROSITE" id="PS51352"/>
    </source>
</evidence>
<evidence type="ECO:0000256" key="3">
    <source>
        <dbReference type="ARBA" id="ARBA00022475"/>
    </source>
</evidence>
<keyword evidence="7 9" id="KW-0472">Membrane</keyword>
<keyword evidence="12" id="KW-1185">Reference proteome</keyword>
<dbReference type="Proteomes" id="UP000294881">
    <property type="component" value="Unassembled WGS sequence"/>
</dbReference>
<organism evidence="11 12">
    <name type="scientific">Camelimonas lactis</name>
    <dbReference type="NCBI Taxonomy" id="659006"/>
    <lineage>
        <taxon>Bacteria</taxon>
        <taxon>Pseudomonadati</taxon>
        <taxon>Pseudomonadota</taxon>
        <taxon>Alphaproteobacteria</taxon>
        <taxon>Hyphomicrobiales</taxon>
        <taxon>Chelatococcaceae</taxon>
        <taxon>Camelimonas</taxon>
    </lineage>
</organism>
<dbReference type="InterPro" id="IPR036249">
    <property type="entry name" value="Thioredoxin-like_sf"/>
</dbReference>
<gene>
    <name evidence="11" type="ORF">EV666_11825</name>
</gene>
<dbReference type="Pfam" id="PF02683">
    <property type="entry name" value="DsbD_TM"/>
    <property type="match status" value="1"/>
</dbReference>
<proteinExistence type="predicted"/>
<keyword evidence="8" id="KW-0676">Redox-active center</keyword>
<evidence type="ECO:0000256" key="8">
    <source>
        <dbReference type="ARBA" id="ARBA00023284"/>
    </source>
</evidence>
<feature type="transmembrane region" description="Helical" evidence="9">
    <location>
        <begin position="328"/>
        <end position="357"/>
    </location>
</feature>
<feature type="transmembrane region" description="Helical" evidence="9">
    <location>
        <begin position="286"/>
        <end position="307"/>
    </location>
</feature>
<feature type="transmembrane region" description="Helical" evidence="9">
    <location>
        <begin position="458"/>
        <end position="478"/>
    </location>
</feature>
<comment type="function">
    <text evidence="1">May be required for disulfide bond formation in some proteins.</text>
</comment>
<accession>A0A4R2GL46</accession>
<reference evidence="11 12" key="1">
    <citation type="submission" date="2019-03" db="EMBL/GenBank/DDBJ databases">
        <title>Genomic Encyclopedia of Type Strains, Phase IV (KMG-IV): sequencing the most valuable type-strain genomes for metagenomic binning, comparative biology and taxonomic classification.</title>
        <authorList>
            <person name="Goeker M."/>
        </authorList>
    </citation>
    <scope>NUCLEOTIDE SEQUENCE [LARGE SCALE GENOMIC DNA]</scope>
    <source>
        <strain evidence="11 12">DSM 22958</strain>
    </source>
</reference>
<comment type="caution">
    <text evidence="11">The sequence shown here is derived from an EMBL/GenBank/DDBJ whole genome shotgun (WGS) entry which is preliminary data.</text>
</comment>
<feature type="transmembrane region" description="Helical" evidence="9">
    <location>
        <begin position="363"/>
        <end position="384"/>
    </location>
</feature>
<dbReference type="Pfam" id="PF13098">
    <property type="entry name" value="Thioredoxin_2"/>
    <property type="match status" value="1"/>
</dbReference>
<dbReference type="AlphaFoldDB" id="A0A4R2GL46"/>
<dbReference type="GO" id="GO:0015035">
    <property type="term" value="F:protein-disulfide reductase activity"/>
    <property type="evidence" value="ECO:0007669"/>
    <property type="project" value="TreeGrafter"/>
</dbReference>
<dbReference type="NCBIfam" id="NF001419">
    <property type="entry name" value="PRK00293.1"/>
    <property type="match status" value="1"/>
</dbReference>
<feature type="domain" description="Thioredoxin" evidence="10">
    <location>
        <begin position="479"/>
        <end position="623"/>
    </location>
</feature>
<evidence type="ECO:0000256" key="6">
    <source>
        <dbReference type="ARBA" id="ARBA00022989"/>
    </source>
</evidence>
<evidence type="ECO:0000256" key="4">
    <source>
        <dbReference type="ARBA" id="ARBA00022692"/>
    </source>
</evidence>
<sequence>MLDLRREFTLSQTLSWRRLAGALLVMLGWLSVAPATAQGLGAGTRPLPADQAFQLSAERRHDGGVRFVWTIAPGYYLYKDKFAFQRGGVDLPTPGLRGEASTLDDPTFGVTTVFRNRVEAEVSLPDGGAGAVEVGHQGCQENGICYPPAVRQVDLATLAVSAAPRPAASMADAWFAPAAKAPPAAVIAVDDDGGMVNGLLKQGGALVVLGSFMLFGVLLAFTPCVFPMYPILAGAIARQGEAVTAWRGFSLSLAYVIAMAAAFGLLGVAAAWSGQNLQMALQSPPAIVAVSALFVALALSMFGLFEMQLPAAWVNALGGLGHGRRGSLASAGLLGFTSALIVGPCVTAPLAGALIYIAQTGDVVLGAAALFALGLGKGVPLVVFGALGPRALPRPGPWMARARQGFGFIFIATAIWMLSRIIPAEAGLALWSALAIGLAVWLGAFEASRPDAGPYARVARAAGLVAALYGVILGVGAATGAGDPLRPLARLAQRGGESVQAGERAFHTVDSETALRARMAAAKDRPSLLYVTADWCVACSVIERAVLPDAAVQSALGPFNLIRLDVSDNAPEQQELMRSLQVAGPPTMIFVSPEGREASGTRLVGDVTRATLLASAGKVEAAR</sequence>
<evidence type="ECO:0000313" key="12">
    <source>
        <dbReference type="Proteomes" id="UP000294881"/>
    </source>
</evidence>
<evidence type="ECO:0000256" key="1">
    <source>
        <dbReference type="ARBA" id="ARBA00003565"/>
    </source>
</evidence>
<feature type="transmembrane region" description="Helical" evidence="9">
    <location>
        <begin position="428"/>
        <end position="446"/>
    </location>
</feature>
<name>A0A4R2GL46_9HYPH</name>
<keyword evidence="4 9" id="KW-0812">Transmembrane</keyword>
<feature type="transmembrane region" description="Helical" evidence="9">
    <location>
        <begin position="205"/>
        <end position="232"/>
    </location>
</feature>
<evidence type="ECO:0000256" key="5">
    <source>
        <dbReference type="ARBA" id="ARBA00022748"/>
    </source>
</evidence>
<dbReference type="GO" id="GO:0017004">
    <property type="term" value="P:cytochrome complex assembly"/>
    <property type="evidence" value="ECO:0007669"/>
    <property type="project" value="UniProtKB-KW"/>
</dbReference>
<keyword evidence="3" id="KW-1003">Cell membrane</keyword>
<evidence type="ECO:0000256" key="9">
    <source>
        <dbReference type="SAM" id="Phobius"/>
    </source>
</evidence>
<dbReference type="InterPro" id="IPR003834">
    <property type="entry name" value="Cyt_c_assmbl_TM_dom"/>
</dbReference>
<dbReference type="Pfam" id="PF11412">
    <property type="entry name" value="DsbD_N"/>
    <property type="match status" value="1"/>
</dbReference>
<feature type="transmembrane region" description="Helical" evidence="9">
    <location>
        <begin position="253"/>
        <end position="274"/>
    </location>
</feature>
<dbReference type="PANTHER" id="PTHR32234">
    <property type="entry name" value="THIOL:DISULFIDE INTERCHANGE PROTEIN DSBD"/>
    <property type="match status" value="1"/>
</dbReference>
<dbReference type="Gene3D" id="2.60.40.1250">
    <property type="entry name" value="Thiol:disulfide interchange protein DsbD, N-terminal domain"/>
    <property type="match status" value="1"/>
</dbReference>
<dbReference type="InterPro" id="IPR012336">
    <property type="entry name" value="Thioredoxin-like_fold"/>
</dbReference>
<evidence type="ECO:0000256" key="7">
    <source>
        <dbReference type="ARBA" id="ARBA00023136"/>
    </source>
</evidence>
<dbReference type="SUPFAM" id="SSF52833">
    <property type="entry name" value="Thioredoxin-like"/>
    <property type="match status" value="1"/>
</dbReference>
<dbReference type="InterPro" id="IPR036929">
    <property type="entry name" value="DsbDN_sf"/>
</dbReference>
<comment type="subcellular location">
    <subcellularLocation>
        <location evidence="2">Cell membrane</location>
        <topology evidence="2">Multi-pass membrane protein</topology>
    </subcellularLocation>
</comment>
<dbReference type="InterPro" id="IPR013766">
    <property type="entry name" value="Thioredoxin_domain"/>
</dbReference>